<evidence type="ECO:0000313" key="2">
    <source>
        <dbReference type="Proteomes" id="UP000595038"/>
    </source>
</evidence>
<dbReference type="Gene3D" id="3.30.460.10">
    <property type="entry name" value="Beta Polymerase, domain 2"/>
    <property type="match status" value="1"/>
</dbReference>
<dbReference type="PIRSF" id="PIRSF000812">
    <property type="entry name" value="AAD"/>
    <property type="match status" value="1"/>
</dbReference>
<proteinExistence type="predicted"/>
<dbReference type="InterPro" id="IPR043519">
    <property type="entry name" value="NT_sf"/>
</dbReference>
<dbReference type="Gene3D" id="1.20.120.330">
    <property type="entry name" value="Nucleotidyltransferases domain 2"/>
    <property type="match status" value="1"/>
</dbReference>
<protein>
    <submittedName>
        <fullName evidence="1">Aminoglycoside 6-adenylyltransferase</fullName>
    </submittedName>
</protein>
<accession>A0AB37GLR8</accession>
<name>A0AB37GLR8_BACLI</name>
<sequence>MRTEQEIIDLVLKVAREDSRVRAVGMNGSRTNPNVPRTNPNVPKDPFRDYDIVYVVTDMQSFLDEPGWVDVFGERIIMQTPEAMELFPNELGNRFSYLMLFTDGSRIDLILVPLEEKLEYSREDGLTVILLDKDQDLPVIPPPTDREYWVQKPSPQCFADCCNEFWWTSTYVAKGLWRQEILYALDHLNLVRAMLLKMLEWKVGFETGFSLSIGKNAKFLDRYVDQNTWERLLETYPPADYKRVWNSLFKMWELFEETAAAVAEHLNEQYLFAEAEKVRQYLRRVQQLKPDAKEID</sequence>
<dbReference type="Pfam" id="PF04439">
    <property type="entry name" value="Adenyl_transf"/>
    <property type="match status" value="1"/>
</dbReference>
<dbReference type="GeneID" id="92858820"/>
<gene>
    <name evidence="1" type="ORF">I6G80_02080</name>
</gene>
<dbReference type="RefSeq" id="WP_009330326.1">
    <property type="nucleotide sequence ID" value="NZ_BEXU01000034.1"/>
</dbReference>
<evidence type="ECO:0000313" key="1">
    <source>
        <dbReference type="EMBL" id="QPR73135.1"/>
    </source>
</evidence>
<reference evidence="1 2" key="1">
    <citation type="submission" date="2020-12" db="EMBL/GenBank/DDBJ databases">
        <title>FDA dAtabase for Regulatory Grade micrObial Sequences (FDA-ARGOS): Supporting development and validation of Infectious Disease Dx tests.</title>
        <authorList>
            <person name="Nelson B."/>
            <person name="Plummer A."/>
            <person name="Tallon L."/>
            <person name="Sadzewicz L."/>
            <person name="Zhao X."/>
            <person name="Boylan J."/>
            <person name="Ott S."/>
            <person name="Bowen H."/>
            <person name="Vavikolanu K."/>
            <person name="Mehta A."/>
            <person name="Aluvathingal J."/>
            <person name="Nadendla S."/>
            <person name="Myers T."/>
            <person name="Yan Y."/>
            <person name="Sichtig H."/>
        </authorList>
    </citation>
    <scope>NUCLEOTIDE SEQUENCE [LARGE SCALE GENOMIC DNA]</scope>
    <source>
        <strain evidence="1 2">FDAARGOS_923</strain>
    </source>
</reference>
<dbReference type="Proteomes" id="UP000595038">
    <property type="component" value="Chromosome"/>
</dbReference>
<dbReference type="EMBL" id="CP065647">
    <property type="protein sequence ID" value="QPR73135.1"/>
    <property type="molecule type" value="Genomic_DNA"/>
</dbReference>
<dbReference type="InterPro" id="IPR007530">
    <property type="entry name" value="Aminoglycoside_adenylylTfrase"/>
</dbReference>
<dbReference type="SUPFAM" id="SSF81631">
    <property type="entry name" value="PAP/OAS1 substrate-binding domain"/>
    <property type="match status" value="1"/>
</dbReference>
<organism evidence="1 2">
    <name type="scientific">Bacillus licheniformis</name>
    <dbReference type="NCBI Taxonomy" id="1402"/>
    <lineage>
        <taxon>Bacteria</taxon>
        <taxon>Bacillati</taxon>
        <taxon>Bacillota</taxon>
        <taxon>Bacilli</taxon>
        <taxon>Bacillales</taxon>
        <taxon>Bacillaceae</taxon>
        <taxon>Bacillus</taxon>
    </lineage>
</organism>
<dbReference type="SUPFAM" id="SSF81301">
    <property type="entry name" value="Nucleotidyltransferase"/>
    <property type="match status" value="1"/>
</dbReference>
<dbReference type="AlphaFoldDB" id="A0AB37GLR8"/>